<organism evidence="2 3">
    <name type="scientific">Sporolactobacillus shoreae</name>
    <dbReference type="NCBI Taxonomy" id="1465501"/>
    <lineage>
        <taxon>Bacteria</taxon>
        <taxon>Bacillati</taxon>
        <taxon>Bacillota</taxon>
        <taxon>Bacilli</taxon>
        <taxon>Bacillales</taxon>
        <taxon>Sporolactobacillaceae</taxon>
        <taxon>Sporolactobacillus</taxon>
    </lineage>
</organism>
<dbReference type="OrthoDB" id="9766854at2"/>
<gene>
    <name evidence="2" type="ORF">E4665_10935</name>
</gene>
<protein>
    <submittedName>
        <fullName evidence="2">ECF transporter S component</fullName>
    </submittedName>
</protein>
<evidence type="ECO:0000313" key="3">
    <source>
        <dbReference type="Proteomes" id="UP000298347"/>
    </source>
</evidence>
<dbReference type="Gene3D" id="1.10.1760.20">
    <property type="match status" value="1"/>
</dbReference>
<comment type="caution">
    <text evidence="2">The sequence shown here is derived from an EMBL/GenBank/DDBJ whole genome shotgun (WGS) entry which is preliminary data.</text>
</comment>
<feature type="transmembrane region" description="Helical" evidence="1">
    <location>
        <begin position="80"/>
        <end position="99"/>
    </location>
</feature>
<name>A0A4Z0GN60_9BACL</name>
<keyword evidence="1" id="KW-1133">Transmembrane helix</keyword>
<keyword evidence="3" id="KW-1185">Reference proteome</keyword>
<feature type="transmembrane region" description="Helical" evidence="1">
    <location>
        <begin position="12"/>
        <end position="29"/>
    </location>
</feature>
<dbReference type="Proteomes" id="UP000298347">
    <property type="component" value="Unassembled WGS sequence"/>
</dbReference>
<dbReference type="RefSeq" id="WP_135348829.1">
    <property type="nucleotide sequence ID" value="NZ_SRJD01000012.1"/>
</dbReference>
<accession>A0A4Z0GN60</accession>
<dbReference type="EMBL" id="SRJD01000012">
    <property type="protein sequence ID" value="TGA97619.1"/>
    <property type="molecule type" value="Genomic_DNA"/>
</dbReference>
<keyword evidence="1" id="KW-0472">Membrane</keyword>
<proteinExistence type="predicted"/>
<sequence>MKKNRSLWMVKLNTASIALIPAAVAINYIGKLFAETLKLPLWLDSIGTIFAGILGGPILGALSGLINNVIYGLTVSPASAVYGIASIAIGVASGLLAYYGMVGKLWKVIIFGVIVAFVSSIVSVPLNYIYYGGQTGNVWGDAAFAFLNAHHVNIILSSFIDNISVDAPDKIVSSIVAFAVFSVLPKRLITLFDNSQETTTLD</sequence>
<dbReference type="AlphaFoldDB" id="A0A4Z0GN60"/>
<evidence type="ECO:0000313" key="2">
    <source>
        <dbReference type="EMBL" id="TGA97619.1"/>
    </source>
</evidence>
<feature type="transmembrane region" description="Helical" evidence="1">
    <location>
        <begin position="105"/>
        <end position="130"/>
    </location>
</feature>
<keyword evidence="1" id="KW-0812">Transmembrane</keyword>
<evidence type="ECO:0000256" key="1">
    <source>
        <dbReference type="SAM" id="Phobius"/>
    </source>
</evidence>
<reference evidence="2 3" key="1">
    <citation type="journal article" date="2015" name="Int. J. Syst. Evol. Microbiol.">
        <title>Sporolactobacillus shoreae sp. nov. and Sporolactobacillus spathodeae sp. nov., two spore-forming lactic acid bacteria isolated from tree barks in Thailand.</title>
        <authorList>
            <person name="Thamacharoensuk T."/>
            <person name="Kitahara M."/>
            <person name="Ohkuma M."/>
            <person name="Thongchul N."/>
            <person name="Tanasupawat S."/>
        </authorList>
    </citation>
    <scope>NUCLEOTIDE SEQUENCE [LARGE SCALE GENOMIC DNA]</scope>
    <source>
        <strain evidence="2 3">BK92</strain>
    </source>
</reference>
<feature type="transmembrane region" description="Helical" evidence="1">
    <location>
        <begin position="49"/>
        <end position="73"/>
    </location>
</feature>